<dbReference type="PANTHER" id="PTHR38772">
    <property type="match status" value="1"/>
</dbReference>
<dbReference type="InterPro" id="IPR007358">
    <property type="entry name" value="Nucleoid_associated_NdpA"/>
</dbReference>
<evidence type="ECO:0000313" key="4">
    <source>
        <dbReference type="EMBL" id="TXR54635.1"/>
    </source>
</evidence>
<dbReference type="GO" id="GO:0043590">
    <property type="term" value="C:bacterial nucleoid"/>
    <property type="evidence" value="ECO:0007669"/>
    <property type="project" value="TreeGrafter"/>
</dbReference>
<dbReference type="Proteomes" id="UP000321764">
    <property type="component" value="Unassembled WGS sequence"/>
</dbReference>
<accession>A0A5C8Z913</accession>
<organism evidence="4 5">
    <name type="scientific">Reinekea thalattae</name>
    <dbReference type="NCBI Taxonomy" id="2593301"/>
    <lineage>
        <taxon>Bacteria</taxon>
        <taxon>Pseudomonadati</taxon>
        <taxon>Pseudomonadota</taxon>
        <taxon>Gammaproteobacteria</taxon>
        <taxon>Oceanospirillales</taxon>
        <taxon>Saccharospirillaceae</taxon>
        <taxon>Reinekea</taxon>
    </lineage>
</organism>
<comment type="caution">
    <text evidence="4">The sequence shown here is derived from an EMBL/GenBank/DDBJ whole genome shotgun (WGS) entry which is preliminary data.</text>
</comment>
<sequence>MSIKHAIAHQLVCASESTLTLRPDLYPLDDSLNTLLAQIKSAFFNRASKQYGQFDNANGTVKTLLEQWSSQDLSFAELTVQWLKQLRMAIEQDEQETEGYWFFAEEETEQDRLLWFFQLKHKHGIKLNKSIDIEASSVIDFAKLGFGGCIDLAAFAQQEQKYLTISFGFGDRALQSSLVNFIDFVDTVNTAEDTERFLEIVKAYSQSLPQEAGGNYRKKALEYCAEQDKLGELVVADEMAEVIKDQVPSQTEQSLTDFIETEQPELKKEFIPNRSALKKFQRYTGKTKEVSISFSNENLGKTIQFDPDNETLTITHLPPSLVKQLHSALRDNEG</sequence>
<proteinExistence type="inferred from homology"/>
<comment type="similarity">
    <text evidence="2">Belongs to the YejK family.</text>
</comment>
<evidence type="ECO:0000256" key="2">
    <source>
        <dbReference type="ARBA" id="ARBA00009035"/>
    </source>
</evidence>
<evidence type="ECO:0008006" key="6">
    <source>
        <dbReference type="Google" id="ProtNLM"/>
    </source>
</evidence>
<reference evidence="4 5" key="1">
    <citation type="submission" date="2019-07" db="EMBL/GenBank/DDBJ databases">
        <title>Reinekea sp. strain SSH23 genome sequencing and assembly.</title>
        <authorList>
            <person name="Kim I."/>
        </authorList>
    </citation>
    <scope>NUCLEOTIDE SEQUENCE [LARGE SCALE GENOMIC DNA]</scope>
    <source>
        <strain evidence="4 5">SSH23</strain>
    </source>
</reference>
<keyword evidence="3" id="KW-0963">Cytoplasm</keyword>
<dbReference type="PANTHER" id="PTHR38772:SF1">
    <property type="entry name" value="NUCLEOID-ASSOCIATED PROTEIN YEJK"/>
    <property type="match status" value="1"/>
</dbReference>
<dbReference type="OrthoDB" id="9131762at2"/>
<dbReference type="GO" id="GO:0003727">
    <property type="term" value="F:single-stranded RNA binding"/>
    <property type="evidence" value="ECO:0007669"/>
    <property type="project" value="TreeGrafter"/>
</dbReference>
<evidence type="ECO:0000256" key="1">
    <source>
        <dbReference type="ARBA" id="ARBA00004453"/>
    </source>
</evidence>
<evidence type="ECO:0000313" key="5">
    <source>
        <dbReference type="Proteomes" id="UP000321764"/>
    </source>
</evidence>
<dbReference type="GO" id="GO:0003690">
    <property type="term" value="F:double-stranded DNA binding"/>
    <property type="evidence" value="ECO:0007669"/>
    <property type="project" value="TreeGrafter"/>
</dbReference>
<keyword evidence="5" id="KW-1185">Reference proteome</keyword>
<dbReference type="RefSeq" id="WP_147714033.1">
    <property type="nucleotide sequence ID" value="NZ_VKAD01000001.1"/>
</dbReference>
<gene>
    <name evidence="4" type="ORF">FME95_08885</name>
</gene>
<protein>
    <recommendedName>
        <fullName evidence="6">Nucleoid-associated protein</fullName>
    </recommendedName>
</protein>
<name>A0A5C8Z913_9GAMM</name>
<dbReference type="EMBL" id="VKAD01000001">
    <property type="protein sequence ID" value="TXR54635.1"/>
    <property type="molecule type" value="Genomic_DNA"/>
</dbReference>
<evidence type="ECO:0000256" key="3">
    <source>
        <dbReference type="ARBA" id="ARBA00022490"/>
    </source>
</evidence>
<dbReference type="AlphaFoldDB" id="A0A5C8Z913"/>
<comment type="subcellular location">
    <subcellularLocation>
        <location evidence="1">Cytoplasm</location>
        <location evidence="1">Nucleoid</location>
    </subcellularLocation>
</comment>
<dbReference type="Pfam" id="PF04245">
    <property type="entry name" value="NA37"/>
    <property type="match status" value="1"/>
</dbReference>